<keyword evidence="2" id="KW-0964">Secreted</keyword>
<dbReference type="Proteomes" id="UP000245762">
    <property type="component" value="Unassembled WGS sequence"/>
</dbReference>
<name>A0A316L5Q8_9FLAO</name>
<dbReference type="GO" id="GO:0005737">
    <property type="term" value="C:cytoplasm"/>
    <property type="evidence" value="ECO:0007669"/>
    <property type="project" value="InterPro"/>
</dbReference>
<dbReference type="NCBIfam" id="TIGR03696">
    <property type="entry name" value="Rhs_assc_core"/>
    <property type="match status" value="1"/>
</dbReference>
<evidence type="ECO:0000256" key="3">
    <source>
        <dbReference type="ARBA" id="ARBA00022737"/>
    </source>
</evidence>
<gene>
    <name evidence="7" type="ORF">DKG77_01860</name>
</gene>
<accession>A0A316L5Q8</accession>
<dbReference type="InterPro" id="IPR028994">
    <property type="entry name" value="Integrin_alpha_N"/>
</dbReference>
<dbReference type="InterPro" id="IPR056823">
    <property type="entry name" value="TEN-like_YD-shell"/>
</dbReference>
<comment type="subcellular location">
    <subcellularLocation>
        <location evidence="1">Secreted</location>
    </subcellularLocation>
</comment>
<evidence type="ECO:0000313" key="7">
    <source>
        <dbReference type="EMBL" id="PWL39603.1"/>
    </source>
</evidence>
<keyword evidence="4" id="KW-0843">Virulence</keyword>
<dbReference type="NCBIfam" id="TIGR01643">
    <property type="entry name" value="YD_repeat_2x"/>
    <property type="match status" value="1"/>
</dbReference>
<dbReference type="InterPro" id="IPR050708">
    <property type="entry name" value="T6SS_VgrG/RHS"/>
</dbReference>
<evidence type="ECO:0000313" key="8">
    <source>
        <dbReference type="Proteomes" id="UP000245762"/>
    </source>
</evidence>
<organism evidence="7 8">
    <name type="scientific">Flagellimonas aquimarina</name>
    <dbReference type="NCBI Taxonomy" id="2201895"/>
    <lineage>
        <taxon>Bacteria</taxon>
        <taxon>Pseudomonadati</taxon>
        <taxon>Bacteroidota</taxon>
        <taxon>Flavobacteriia</taxon>
        <taxon>Flavobacteriales</taxon>
        <taxon>Flavobacteriaceae</taxon>
        <taxon>Flagellimonas</taxon>
    </lineage>
</organism>
<evidence type="ECO:0000256" key="1">
    <source>
        <dbReference type="ARBA" id="ARBA00004613"/>
    </source>
</evidence>
<proteinExistence type="predicted"/>
<feature type="region of interest" description="Disordered" evidence="5">
    <location>
        <begin position="1915"/>
        <end position="1941"/>
    </location>
</feature>
<sequence length="2201" mass="244382">MKNLTLLFFVIFMLLSFTKDEKPRTYKTTGTKEIIILDYEMSEDESSSESELVNLSGSEGSITADLSVNSSGGLNYSIPINVPPGLNGVVPEVSLDFDSHTGRGMAGWGWNVSGVSVITRIPSTMFHDNQIDPVDFDLDDRFALDGQRLIVKTGTYGTDGSTYQTEQYSNVKIIGVGTNTTSSGPGHFKVLYPDGSIAFYGLNPDSRTSMDYAISYWENPQGIRISYEYSGGHISKIKYGSKGSNPAINEIRFTYLSGSINKHVESAWIGQEYFQNSSTLNKIEVFGQTNSLYRKYELFHDKTLVNYQRLIEVKEYPSSGSSRSVTFEYGDTNYSLTDVDGTATNLSISNINRDNSGVIPGDLSGNGKMDFVIYPTTGPDTKKKFWIFDDIQNDQGFNYGDGVNIGSFEEMFTATWLNHQNNLMPGQGLVAVQNTGSKDVKFTIMAKEDGAPLSTKYTKIWNAPGISYQLEDCSTTYQRIARDYLSGDFDGDGLTDVISISKGQNDSRICYPSGGGSGCNTCSATTVYPKTVHLIKLDRRLTASNDFSSSLGQLSETVGINDKLFTADVTGDGRTNIILFKANNVYVYGLDENNNNLIEVWNQYSSTINVDFPILPGDYNGDGKVDFIIPQQDNSTDFRIFSSKGRFFNITSLQSQTFSYKPNAIDGNPKYTYDLLPIDINGDGKTDILEFNTVTNSGGTGTQYLTPHLIISPKKFLELSTDTRFGTLSHYPIPIILPSSQPNNNLDFGVISNKHVRSYSFGLDHRKDVMLEKVNNNGVSTDITYDPVDPSYEGDGNFPGGYINSYFPKYGKVFPFVNINVAPTFKVVRRLDQTASGIDRTKLFYYEGAVSHTKGLGFQGFEIVKTSGWFGNNVLPLWSITKRNTLLRGVVTEQITANSSDTNPTQYQRKVNYFYDYQLIANPGSPIAPQITENISRNSSLPGAQTDEVEEFVSLLPGFHAIGSNGSYWAYIFPPNEQPGDDGYAGAVDIRLNRTETDNGLTGVTTTETYTYDDYNNPLVTTTSYPGGSRVLTYQYSNNANATNNTYHIGKPLKMQERLTLNGSTFTTEEQYQYNNNLVDLIRRKGNGTDWITQELEYDTYGNIKTKTLKTTGTEPDRIQRFEYNGYGNRFLTKYIDIDSLNTTFTYEASSGLLKSTTDSYQLTTYYGHDLWGRIISETDYLGNITQYGTQYLQDGGTKTSVDYPQGSKEESTFNAFGWEIKTGALSLNNEWSYTSYEYDASGRLIKESEPHKGSPSQWNVTNFDEYSRVVSQQLYTGRNITVTSYSGLSSTVNDGVKNVTTTLDALGNTIKVVDLGGTIDYTYHASGQLKSADYGGNLVTVGVDGWGRKTSLNDPSAGNYTYKYNNYGELLEQTSPKGTTTYQYDGEGKVTSKTITGDFTDLSLTYEYHEATTKQLKKITGTDNLNAGRTYLYEYFYDTYERPKKITENTGLASFEYEITYDPTYGRVWKEEQISTLAGGISKAITTRNEYDTSGILTEIWNEGTPLKLWELSEINARGQELTVNLGNGITQAKTYDAYGYLTKIEDKESGTAPNPTVALHTEYDFNVQRGNLNSRENFGFSWQETFNYDIQDRLIDISGDVSHAKTYKNNGNVDNNDALGDYVYGNTNKKYRLTEIDPNSAGDTYFQQHPTQQISYNAFKKPVEIHQTGHGRVSFEYGPLMNRSTAYYGGEQQDQALRRFVKHYSAIIPAEIVQDTQAGTSKIVTYVGGDAYTAPVVHIKQEGGGNLDEYHYLHRDYLGSILAITDADGDVKEERQFGAWGSVDQFLDSGAGTTFDHTALLGRGYTGHEHFFEVGLIHMNGRMYDAQLGRFLSPDNYIQEPFNTQSYNRYGYAFNNPLSYVDPSGEFFLGGAEIGLFAIIAKWVTVGLGALIIADSFLDLGIFSAPDVGYSSSSNTGPAPAPGNVQNNTQAASSMSSSGKRSAFNDGGLVALDIPAVDAAGSVINYTLGNNFSYQNVVPTGISLTGRADPLQGIPKPDGWEYNPEAGGPTEPISEGFTITTEDVLDTAMDFIPFVGSGKDIYQGIRDGNGWQVALGAGFLVLDVFTLGSASVLKGAVKTGIKVGGRSLLKKTAKSVGKRLPRGGKTFQQYKKSFWSKRKKQELDVITNRQTGKVWKQYEELHHRFIPQRAQKEFDLPDWLINNRVNLKRINSLDHAKQDPYRARFAPAWAKEVYNLKWK</sequence>
<dbReference type="InterPro" id="IPR022385">
    <property type="entry name" value="Rhs_assc_core"/>
</dbReference>
<dbReference type="OrthoDB" id="6225685at2"/>
<dbReference type="Gene3D" id="2.180.10.10">
    <property type="entry name" value="RHS repeat-associated core"/>
    <property type="match status" value="2"/>
</dbReference>
<dbReference type="RefSeq" id="WP_109659640.1">
    <property type="nucleotide sequence ID" value="NZ_QGEG01000001.1"/>
</dbReference>
<keyword evidence="8" id="KW-1185">Reference proteome</keyword>
<dbReference type="GO" id="GO:0005576">
    <property type="term" value="C:extracellular region"/>
    <property type="evidence" value="ECO:0007669"/>
    <property type="project" value="UniProtKB-SubCell"/>
</dbReference>
<dbReference type="InterPro" id="IPR006530">
    <property type="entry name" value="YD"/>
</dbReference>
<evidence type="ECO:0000256" key="5">
    <source>
        <dbReference type="SAM" id="MobiDB-lite"/>
    </source>
</evidence>
<dbReference type="InterPro" id="IPR003284">
    <property type="entry name" value="Sal_SpvB"/>
</dbReference>
<feature type="domain" description="Teneurin-like YD-shell" evidence="6">
    <location>
        <begin position="1532"/>
        <end position="1859"/>
    </location>
</feature>
<dbReference type="PANTHER" id="PTHR32305:SF15">
    <property type="entry name" value="PROTEIN RHSA-RELATED"/>
    <property type="match status" value="1"/>
</dbReference>
<comment type="caution">
    <text evidence="7">The sequence shown here is derived from an EMBL/GenBank/DDBJ whole genome shotgun (WGS) entry which is preliminary data.</text>
</comment>
<evidence type="ECO:0000259" key="6">
    <source>
        <dbReference type="Pfam" id="PF25023"/>
    </source>
</evidence>
<dbReference type="Pfam" id="PF03534">
    <property type="entry name" value="SpvB"/>
    <property type="match status" value="1"/>
</dbReference>
<dbReference type="PANTHER" id="PTHR32305">
    <property type="match status" value="1"/>
</dbReference>
<protein>
    <recommendedName>
        <fullName evidence="6">Teneurin-like YD-shell domain-containing protein</fullName>
    </recommendedName>
</protein>
<dbReference type="Pfam" id="PF25023">
    <property type="entry name" value="TEN_YD-shell"/>
    <property type="match status" value="1"/>
</dbReference>
<keyword evidence="3" id="KW-0677">Repeat</keyword>
<dbReference type="EMBL" id="QGEG01000001">
    <property type="protein sequence ID" value="PWL39603.1"/>
    <property type="molecule type" value="Genomic_DNA"/>
</dbReference>
<dbReference type="SUPFAM" id="SSF69318">
    <property type="entry name" value="Integrin alpha N-terminal domain"/>
    <property type="match status" value="1"/>
</dbReference>
<evidence type="ECO:0000256" key="4">
    <source>
        <dbReference type="ARBA" id="ARBA00023026"/>
    </source>
</evidence>
<reference evidence="7 8" key="1">
    <citation type="submission" date="2018-05" db="EMBL/GenBank/DDBJ databases">
        <title>Complete genome sequence of Flagellimonas aquimarina ECD12 isolated from seaweed Ecklonia cava.</title>
        <authorList>
            <person name="Choi S."/>
            <person name="Seong C."/>
        </authorList>
    </citation>
    <scope>NUCLEOTIDE SEQUENCE [LARGE SCALE GENOMIC DNA]</scope>
    <source>
        <strain evidence="7 8">ECD12</strain>
    </source>
</reference>
<evidence type="ECO:0000256" key="2">
    <source>
        <dbReference type="ARBA" id="ARBA00022525"/>
    </source>
</evidence>